<dbReference type="AlphaFoldDB" id="F2LUI0"/>
<feature type="domain" description="ABC transporter" evidence="4">
    <location>
        <begin position="8"/>
        <end position="250"/>
    </location>
</feature>
<dbReference type="HOGENOM" id="CLU_000604_1_2_7"/>
<dbReference type="InParanoid" id="F2LUI0"/>
<keyword evidence="5" id="KW-0378">Hydrolase</keyword>
<dbReference type="eggNOG" id="COG0411">
    <property type="taxonomic scope" value="Bacteria"/>
</dbReference>
<dbReference type="KEGG" id="hmr:Hipma_1620"/>
<name>F2LUI0_HIPMA</name>
<dbReference type="PANTHER" id="PTHR45772">
    <property type="entry name" value="CONSERVED COMPONENT OF ABC TRANSPORTER FOR NATURAL AMINO ACIDS-RELATED"/>
    <property type="match status" value="1"/>
</dbReference>
<dbReference type="Pfam" id="PF12399">
    <property type="entry name" value="BCA_ABC_TP_C"/>
    <property type="match status" value="1"/>
</dbReference>
<dbReference type="Pfam" id="PF00005">
    <property type="entry name" value="ABC_tran"/>
    <property type="match status" value="1"/>
</dbReference>
<dbReference type="RefSeq" id="WP_013682596.1">
    <property type="nucleotide sequence ID" value="NC_015318.1"/>
</dbReference>
<proteinExistence type="predicted"/>
<protein>
    <submittedName>
        <fullName evidence="5">Monosaccharide-transporting ATPase</fullName>
        <ecNumber evidence="5">3.6.3.17</ecNumber>
    </submittedName>
</protein>
<gene>
    <name evidence="5" type="ordered locus">Hipma_1620</name>
</gene>
<organism evidence="5 6">
    <name type="scientific">Hippea maritima (strain ATCC 700847 / DSM 10411 / MH2)</name>
    <dbReference type="NCBI Taxonomy" id="760142"/>
    <lineage>
        <taxon>Bacteria</taxon>
        <taxon>Pseudomonadati</taxon>
        <taxon>Campylobacterota</taxon>
        <taxon>Desulfurellia</taxon>
        <taxon>Desulfurellales</taxon>
        <taxon>Hippeaceae</taxon>
        <taxon>Hippea</taxon>
    </lineage>
</organism>
<evidence type="ECO:0000256" key="1">
    <source>
        <dbReference type="ARBA" id="ARBA00022448"/>
    </source>
</evidence>
<dbReference type="FunFam" id="3.40.50.300:FF:000421">
    <property type="entry name" value="Branched-chain amino acid ABC transporter ATP-binding protein"/>
    <property type="match status" value="1"/>
</dbReference>
<evidence type="ECO:0000259" key="4">
    <source>
        <dbReference type="PROSITE" id="PS50893"/>
    </source>
</evidence>
<dbReference type="InterPro" id="IPR003593">
    <property type="entry name" value="AAA+_ATPase"/>
</dbReference>
<keyword evidence="1" id="KW-0813">Transport</keyword>
<dbReference type="GO" id="GO:0005524">
    <property type="term" value="F:ATP binding"/>
    <property type="evidence" value="ECO:0007669"/>
    <property type="project" value="UniProtKB-KW"/>
</dbReference>
<dbReference type="OrthoDB" id="9805130at2"/>
<dbReference type="Proteomes" id="UP000008139">
    <property type="component" value="Chromosome"/>
</dbReference>
<dbReference type="STRING" id="760142.Hipma_1620"/>
<dbReference type="SMART" id="SM00382">
    <property type="entry name" value="AAA"/>
    <property type="match status" value="1"/>
</dbReference>
<accession>F2LUI0</accession>
<dbReference type="InterPro" id="IPR032823">
    <property type="entry name" value="BCA_ABC_TP_C"/>
</dbReference>
<dbReference type="CDD" id="cd03219">
    <property type="entry name" value="ABC_Mj1267_LivG_branched"/>
    <property type="match status" value="1"/>
</dbReference>
<dbReference type="EMBL" id="CP002606">
    <property type="protein sequence ID" value="AEA34570.1"/>
    <property type="molecule type" value="Genomic_DNA"/>
</dbReference>
<dbReference type="GO" id="GO:0005886">
    <property type="term" value="C:plasma membrane"/>
    <property type="evidence" value="ECO:0007669"/>
    <property type="project" value="TreeGrafter"/>
</dbReference>
<reference evidence="6" key="2">
    <citation type="submission" date="2011-03" db="EMBL/GenBank/DDBJ databases">
        <title>The complete genome of Hippea maritima DSM 10411.</title>
        <authorList>
            <consortium name="US DOE Joint Genome Institute (JGI-PGF)"/>
            <person name="Lucas S."/>
            <person name="Copeland A."/>
            <person name="Lapidus A."/>
            <person name="Bruce D."/>
            <person name="Goodwin L."/>
            <person name="Pitluck S."/>
            <person name="Peters L."/>
            <person name="Kyrpides N."/>
            <person name="Mavromatis K."/>
            <person name="Pagani I."/>
            <person name="Ivanova N."/>
            <person name="Mikhailova N."/>
            <person name="Lu M."/>
            <person name="Detter J.C."/>
            <person name="Tapia R."/>
            <person name="Han C."/>
            <person name="Land M."/>
            <person name="Hauser L."/>
            <person name="Markowitz V."/>
            <person name="Cheng J.-F."/>
            <person name="Hugenholtz P."/>
            <person name="Woyke T."/>
            <person name="Wu D."/>
            <person name="Spring S."/>
            <person name="Schroeder M."/>
            <person name="Brambilla E."/>
            <person name="Klenk H.-P."/>
            <person name="Eisen J.A."/>
        </authorList>
    </citation>
    <scope>NUCLEOTIDE SEQUENCE [LARGE SCALE GENOMIC DNA]</scope>
    <source>
        <strain evidence="6">ATCC 700847 / DSM 10411 / MH2</strain>
    </source>
</reference>
<sequence length="253" mass="28026">MGNSKEILKGVGITKQFGGLKALDGIDFSTKEGEIFGIVGPNGAGKTTLFNIISGVLKPSRGKIFFKGNDITSFKPHKLARLGIGRTFQVVRPFRSLTVLENVAVACGVEFYSNVLVVFRKWHNKNILKRIDAILKKTGLYEFRDRPASQLPLGFQRRLEIARALALNPSIILLDESFSGLSFSEIDELKGLVLELNQEGLSIIVIEHNMPIVMELCKRVMVINHGKKIAEGSPVDVVNNKEVIEAYLGRKYS</sequence>
<keyword evidence="2" id="KW-0547">Nucleotide-binding</keyword>
<keyword evidence="6" id="KW-1185">Reference proteome</keyword>
<evidence type="ECO:0000313" key="6">
    <source>
        <dbReference type="Proteomes" id="UP000008139"/>
    </source>
</evidence>
<keyword evidence="3" id="KW-0067">ATP-binding</keyword>
<evidence type="ECO:0000256" key="3">
    <source>
        <dbReference type="ARBA" id="ARBA00022840"/>
    </source>
</evidence>
<dbReference type="EC" id="3.6.3.17" evidence="5"/>
<dbReference type="SUPFAM" id="SSF52540">
    <property type="entry name" value="P-loop containing nucleoside triphosphate hydrolases"/>
    <property type="match status" value="1"/>
</dbReference>
<dbReference type="PROSITE" id="PS50893">
    <property type="entry name" value="ABC_TRANSPORTER_2"/>
    <property type="match status" value="1"/>
</dbReference>
<evidence type="ECO:0000313" key="5">
    <source>
        <dbReference type="EMBL" id="AEA34570.1"/>
    </source>
</evidence>
<dbReference type="InterPro" id="IPR003439">
    <property type="entry name" value="ABC_transporter-like_ATP-bd"/>
</dbReference>
<dbReference type="InterPro" id="IPR051120">
    <property type="entry name" value="ABC_AA/LPS_Transport"/>
</dbReference>
<reference evidence="5 6" key="1">
    <citation type="journal article" date="2011" name="Stand. Genomic Sci.">
        <title>Complete genome sequence of the thermophilic sulfur-reducer Hippea maritima type strain (MH(2)).</title>
        <authorList>
            <person name="Huntemann M."/>
            <person name="Lu M."/>
            <person name="Nolan M."/>
            <person name="Lapidus A."/>
            <person name="Lucas S."/>
            <person name="Hammon N."/>
            <person name="Deshpande S."/>
            <person name="Cheng J.F."/>
            <person name="Tapia R."/>
            <person name="Han C."/>
            <person name="Goodwin L."/>
            <person name="Pitluck S."/>
            <person name="Liolios K."/>
            <person name="Pagani I."/>
            <person name="Ivanova N."/>
            <person name="Ovchinikova G."/>
            <person name="Pati A."/>
            <person name="Chen A."/>
            <person name="Palaniappan K."/>
            <person name="Land M."/>
            <person name="Hauser L."/>
            <person name="Jeffries C.D."/>
            <person name="Detter J.C."/>
            <person name="Brambilla E.M."/>
            <person name="Rohde M."/>
            <person name="Spring S."/>
            <person name="Goker M."/>
            <person name="Woyke T."/>
            <person name="Bristow J."/>
            <person name="Eisen J.A."/>
            <person name="Markowitz V."/>
            <person name="Hugenholtz P."/>
            <person name="Kyrpides N.C."/>
            <person name="Klenk H.P."/>
            <person name="Mavromatis K."/>
        </authorList>
    </citation>
    <scope>NUCLEOTIDE SEQUENCE [LARGE SCALE GENOMIC DNA]</scope>
    <source>
        <strain evidence="6">ATCC 700847 / DSM 10411 / MH2</strain>
    </source>
</reference>
<dbReference type="InterPro" id="IPR027417">
    <property type="entry name" value="P-loop_NTPase"/>
</dbReference>
<dbReference type="GO" id="GO:0016887">
    <property type="term" value="F:ATP hydrolysis activity"/>
    <property type="evidence" value="ECO:0007669"/>
    <property type="project" value="InterPro"/>
</dbReference>
<dbReference type="Gene3D" id="3.40.50.300">
    <property type="entry name" value="P-loop containing nucleotide triphosphate hydrolases"/>
    <property type="match status" value="1"/>
</dbReference>
<evidence type="ECO:0000256" key="2">
    <source>
        <dbReference type="ARBA" id="ARBA00022741"/>
    </source>
</evidence>